<evidence type="ECO:0000256" key="2">
    <source>
        <dbReference type="HAMAP-Rule" id="MF_01940"/>
    </source>
</evidence>
<dbReference type="Pfam" id="PF13563">
    <property type="entry name" value="2_5_RNA_ligase2"/>
    <property type="match status" value="1"/>
</dbReference>
<dbReference type="GO" id="GO:0008664">
    <property type="term" value="F:RNA 2',3'-cyclic 3'-phosphodiesterase activity"/>
    <property type="evidence" value="ECO:0007669"/>
    <property type="project" value="UniProtKB-EC"/>
</dbReference>
<protein>
    <recommendedName>
        <fullName evidence="2">RNA 2',3'-cyclic phosphodiesterase</fullName>
        <shortName evidence="2">RNA 2',3'-CPDase</shortName>
        <ecNumber evidence="2">3.1.4.58</ecNumber>
    </recommendedName>
</protein>
<feature type="short sequence motif" description="HXTX 1" evidence="2">
    <location>
        <begin position="40"/>
        <end position="43"/>
    </location>
</feature>
<gene>
    <name evidence="3" type="ORF">Ssi02_50380</name>
</gene>
<dbReference type="PANTHER" id="PTHR35561">
    <property type="entry name" value="RNA 2',3'-CYCLIC PHOSPHODIESTERASE"/>
    <property type="match status" value="1"/>
</dbReference>
<accession>A0A919RJ69</accession>
<dbReference type="HAMAP" id="MF_01940">
    <property type="entry name" value="RNA_CPDase"/>
    <property type="match status" value="1"/>
</dbReference>
<keyword evidence="4" id="KW-1185">Reference proteome</keyword>
<comment type="function">
    <text evidence="2">Hydrolyzes RNA 2',3'-cyclic phosphodiester to an RNA 2'-phosphomonoester.</text>
</comment>
<evidence type="ECO:0000313" key="3">
    <source>
        <dbReference type="EMBL" id="GII94807.1"/>
    </source>
</evidence>
<dbReference type="SUPFAM" id="SSF55144">
    <property type="entry name" value="LigT-like"/>
    <property type="match status" value="1"/>
</dbReference>
<evidence type="ECO:0000256" key="1">
    <source>
        <dbReference type="ARBA" id="ARBA00022801"/>
    </source>
</evidence>
<evidence type="ECO:0000313" key="4">
    <source>
        <dbReference type="Proteomes" id="UP000606172"/>
    </source>
</evidence>
<comment type="caution">
    <text evidence="3">The sequence shown here is derived from an EMBL/GenBank/DDBJ whole genome shotgun (WGS) entry which is preliminary data.</text>
</comment>
<comment type="similarity">
    <text evidence="2">Belongs to the 2H phosphoesterase superfamily. ThpR family.</text>
</comment>
<dbReference type="EMBL" id="BOOW01000031">
    <property type="protein sequence ID" value="GII94807.1"/>
    <property type="molecule type" value="Genomic_DNA"/>
</dbReference>
<dbReference type="InterPro" id="IPR004175">
    <property type="entry name" value="RNA_CPDase"/>
</dbReference>
<dbReference type="Proteomes" id="UP000606172">
    <property type="component" value="Unassembled WGS sequence"/>
</dbReference>
<sequence length="190" mass="21218">MRLFTALLPPPAVLGEVERALEPHRDAWPGLRWVDPATWHLTLTFMGEVPADVQHDLEVRLARAASRRPPMTLSFAGAGAFPSRKRARVLWIGVCGPKPVLSRLADSSQAAARRAGAAHGEARPFHPHLTVARTRTRTGGDDVRELVEALAEFEGTEWRAEEIHLMRSHLGPRVRYESLRSWPLHGRNTL</sequence>
<dbReference type="PANTHER" id="PTHR35561:SF1">
    <property type="entry name" value="RNA 2',3'-CYCLIC PHOSPHODIESTERASE"/>
    <property type="match status" value="1"/>
</dbReference>
<organism evidence="3 4">
    <name type="scientific">Sinosporangium siamense</name>
    <dbReference type="NCBI Taxonomy" id="1367973"/>
    <lineage>
        <taxon>Bacteria</taxon>
        <taxon>Bacillati</taxon>
        <taxon>Actinomycetota</taxon>
        <taxon>Actinomycetes</taxon>
        <taxon>Streptosporangiales</taxon>
        <taxon>Streptosporangiaceae</taxon>
        <taxon>Sinosporangium</taxon>
    </lineage>
</organism>
<keyword evidence="1 2" id="KW-0378">Hydrolase</keyword>
<reference evidence="3" key="1">
    <citation type="submission" date="2021-01" db="EMBL/GenBank/DDBJ databases">
        <title>Whole genome shotgun sequence of Sinosporangium siamense NBRC 109515.</title>
        <authorList>
            <person name="Komaki H."/>
            <person name="Tamura T."/>
        </authorList>
    </citation>
    <scope>NUCLEOTIDE SEQUENCE</scope>
    <source>
        <strain evidence="3">NBRC 109515</strain>
    </source>
</reference>
<feature type="short sequence motif" description="HXTX 2" evidence="2">
    <location>
        <begin position="128"/>
        <end position="131"/>
    </location>
</feature>
<comment type="catalytic activity">
    <reaction evidence="2">
        <text>a 3'-end 2',3'-cyclophospho-ribonucleotide-RNA + H2O = a 3'-end 2'-phospho-ribonucleotide-RNA + H(+)</text>
        <dbReference type="Rhea" id="RHEA:11828"/>
        <dbReference type="Rhea" id="RHEA-COMP:10464"/>
        <dbReference type="Rhea" id="RHEA-COMP:17353"/>
        <dbReference type="ChEBI" id="CHEBI:15377"/>
        <dbReference type="ChEBI" id="CHEBI:15378"/>
        <dbReference type="ChEBI" id="CHEBI:83064"/>
        <dbReference type="ChEBI" id="CHEBI:173113"/>
        <dbReference type="EC" id="3.1.4.58"/>
    </reaction>
</comment>
<feature type="active site" description="Proton donor" evidence="2">
    <location>
        <position position="40"/>
    </location>
</feature>
<dbReference type="InterPro" id="IPR009097">
    <property type="entry name" value="Cyclic_Pdiesterase"/>
</dbReference>
<dbReference type="Gene3D" id="3.90.1140.10">
    <property type="entry name" value="Cyclic phosphodiesterase"/>
    <property type="match status" value="1"/>
</dbReference>
<dbReference type="RefSeq" id="WP_204029637.1">
    <property type="nucleotide sequence ID" value="NZ_BOOW01000031.1"/>
</dbReference>
<proteinExistence type="inferred from homology"/>
<name>A0A919RJ69_9ACTN</name>
<dbReference type="EC" id="3.1.4.58" evidence="2"/>
<feature type="active site" description="Proton acceptor" evidence="2">
    <location>
        <position position="128"/>
    </location>
</feature>
<dbReference type="AlphaFoldDB" id="A0A919RJ69"/>
<dbReference type="NCBIfam" id="TIGR02258">
    <property type="entry name" value="2_5_ligase"/>
    <property type="match status" value="1"/>
</dbReference>
<dbReference type="GO" id="GO:0004113">
    <property type="term" value="F:2',3'-cyclic-nucleotide 3'-phosphodiesterase activity"/>
    <property type="evidence" value="ECO:0007669"/>
    <property type="project" value="InterPro"/>
</dbReference>